<evidence type="ECO:0000313" key="2">
    <source>
        <dbReference type="EMBL" id="KZP13786.1"/>
    </source>
</evidence>
<keyword evidence="3" id="KW-1185">Reference proteome</keyword>
<sequence>MGARANCIGQLKLPKSRSSSTEIRSAPLRSHQVTPGYPNTITPPTAAMFLHFPLLLNAKILMSTESCPIVHYRCLVDTDQ</sequence>
<dbReference type="AlphaFoldDB" id="A0A166CLL5"/>
<protein>
    <submittedName>
        <fullName evidence="2">Uncharacterized protein</fullName>
    </submittedName>
</protein>
<name>A0A166CLL5_9AGAM</name>
<feature type="region of interest" description="Disordered" evidence="1">
    <location>
        <begin position="12"/>
        <end position="37"/>
    </location>
</feature>
<organism evidence="2 3">
    <name type="scientific">Athelia psychrophila</name>
    <dbReference type="NCBI Taxonomy" id="1759441"/>
    <lineage>
        <taxon>Eukaryota</taxon>
        <taxon>Fungi</taxon>
        <taxon>Dikarya</taxon>
        <taxon>Basidiomycota</taxon>
        <taxon>Agaricomycotina</taxon>
        <taxon>Agaricomycetes</taxon>
        <taxon>Agaricomycetidae</taxon>
        <taxon>Atheliales</taxon>
        <taxon>Atheliaceae</taxon>
        <taxon>Athelia</taxon>
    </lineage>
</organism>
<gene>
    <name evidence="2" type="ORF">FIBSPDRAFT_868932</name>
</gene>
<dbReference type="Proteomes" id="UP000076532">
    <property type="component" value="Unassembled WGS sequence"/>
</dbReference>
<accession>A0A166CLL5</accession>
<evidence type="ECO:0000256" key="1">
    <source>
        <dbReference type="SAM" id="MobiDB-lite"/>
    </source>
</evidence>
<dbReference type="EMBL" id="KV417627">
    <property type="protein sequence ID" value="KZP13786.1"/>
    <property type="molecule type" value="Genomic_DNA"/>
</dbReference>
<reference evidence="2 3" key="1">
    <citation type="journal article" date="2016" name="Mol. Biol. Evol.">
        <title>Comparative Genomics of Early-Diverging Mushroom-Forming Fungi Provides Insights into the Origins of Lignocellulose Decay Capabilities.</title>
        <authorList>
            <person name="Nagy L.G."/>
            <person name="Riley R."/>
            <person name="Tritt A."/>
            <person name="Adam C."/>
            <person name="Daum C."/>
            <person name="Floudas D."/>
            <person name="Sun H."/>
            <person name="Yadav J.S."/>
            <person name="Pangilinan J."/>
            <person name="Larsson K.H."/>
            <person name="Matsuura K."/>
            <person name="Barry K."/>
            <person name="Labutti K."/>
            <person name="Kuo R."/>
            <person name="Ohm R.A."/>
            <person name="Bhattacharya S.S."/>
            <person name="Shirouzu T."/>
            <person name="Yoshinaga Y."/>
            <person name="Martin F.M."/>
            <person name="Grigoriev I.V."/>
            <person name="Hibbett D.S."/>
        </authorList>
    </citation>
    <scope>NUCLEOTIDE SEQUENCE [LARGE SCALE GENOMIC DNA]</scope>
    <source>
        <strain evidence="2 3">CBS 109695</strain>
    </source>
</reference>
<evidence type="ECO:0000313" key="3">
    <source>
        <dbReference type="Proteomes" id="UP000076532"/>
    </source>
</evidence>
<proteinExistence type="predicted"/>